<reference evidence="6 7" key="1">
    <citation type="submission" date="2019-03" db="EMBL/GenBank/DDBJ databases">
        <title>Subsurface microbial communities from deep shales in Ohio and West Virginia, USA.</title>
        <authorList>
            <person name="Wrighton K."/>
        </authorList>
    </citation>
    <scope>NUCLEOTIDE SEQUENCE [LARGE SCALE GENOMIC DNA]</scope>
    <source>
        <strain evidence="6 7">MSL 6dP</strain>
    </source>
</reference>
<dbReference type="InterPro" id="IPR020538">
    <property type="entry name" value="Hydgase_Ni_incorp_HypA/HybF_CS"/>
</dbReference>
<feature type="binding site" evidence="5">
    <location>
        <position position="76"/>
    </location>
    <ligand>
        <name>Zn(2+)</name>
        <dbReference type="ChEBI" id="CHEBI:29105"/>
    </ligand>
</feature>
<evidence type="ECO:0000256" key="5">
    <source>
        <dbReference type="HAMAP-Rule" id="MF_00213"/>
    </source>
</evidence>
<evidence type="ECO:0000256" key="2">
    <source>
        <dbReference type="ARBA" id="ARBA00022596"/>
    </source>
</evidence>
<gene>
    <name evidence="5" type="primary">hypA</name>
    <name evidence="6" type="ORF">C7959_107108</name>
</gene>
<dbReference type="Gene3D" id="3.30.2320.80">
    <property type="match status" value="1"/>
</dbReference>
<dbReference type="Pfam" id="PF01155">
    <property type="entry name" value="HypA"/>
    <property type="match status" value="1"/>
</dbReference>
<sequence>MHEMSLMGQLFSIIQEYIVNYNLEKVTKIVLKVGEMSCVEDESLDFAFQFFVKNTKVEGAELIIDRVEAINKCQFCGIEYKADFTNKICPECKRFNYNLISGDELLLEKLEGE</sequence>
<evidence type="ECO:0000256" key="4">
    <source>
        <dbReference type="ARBA" id="ARBA00022833"/>
    </source>
</evidence>
<dbReference type="HAMAP" id="MF_00213">
    <property type="entry name" value="HypA_HybF"/>
    <property type="match status" value="1"/>
</dbReference>
<feature type="binding site" evidence="5">
    <location>
        <position position="92"/>
    </location>
    <ligand>
        <name>Zn(2+)</name>
        <dbReference type="ChEBI" id="CHEBI:29105"/>
    </ligand>
</feature>
<dbReference type="PANTHER" id="PTHR34535">
    <property type="entry name" value="HYDROGENASE MATURATION FACTOR HYPA"/>
    <property type="match status" value="1"/>
</dbReference>
<dbReference type="AlphaFoldDB" id="A0A4R8H5F5"/>
<comment type="function">
    <text evidence="5">Involved in the maturation of [NiFe] hydrogenases. Required for nickel insertion into the metal center of the hydrogenase.</text>
</comment>
<dbReference type="EMBL" id="SOEG01000007">
    <property type="protein sequence ID" value="TDX52399.1"/>
    <property type="molecule type" value="Genomic_DNA"/>
</dbReference>
<evidence type="ECO:0000313" key="6">
    <source>
        <dbReference type="EMBL" id="TDX52399.1"/>
    </source>
</evidence>
<accession>A0A4R8H5F5</accession>
<keyword evidence="7" id="KW-1185">Reference proteome</keyword>
<dbReference type="GO" id="GO:0008270">
    <property type="term" value="F:zinc ion binding"/>
    <property type="evidence" value="ECO:0007669"/>
    <property type="project" value="UniProtKB-UniRule"/>
</dbReference>
<name>A0A4R8H5F5_9FIRM</name>
<dbReference type="NCBIfam" id="TIGR00100">
    <property type="entry name" value="hypA"/>
    <property type="match status" value="1"/>
</dbReference>
<keyword evidence="4 5" id="KW-0862">Zinc</keyword>
<keyword evidence="2 5" id="KW-0533">Nickel</keyword>
<evidence type="ECO:0000256" key="1">
    <source>
        <dbReference type="ARBA" id="ARBA00010748"/>
    </source>
</evidence>
<proteinExistence type="inferred from homology"/>
<organism evidence="6 7">
    <name type="scientific">Orenia marismortui</name>
    <dbReference type="NCBI Taxonomy" id="46469"/>
    <lineage>
        <taxon>Bacteria</taxon>
        <taxon>Bacillati</taxon>
        <taxon>Bacillota</taxon>
        <taxon>Clostridia</taxon>
        <taxon>Halanaerobiales</taxon>
        <taxon>Halobacteroidaceae</taxon>
        <taxon>Orenia</taxon>
    </lineage>
</organism>
<dbReference type="PROSITE" id="PS01249">
    <property type="entry name" value="HYPA"/>
    <property type="match status" value="1"/>
</dbReference>
<dbReference type="PIRSF" id="PIRSF004761">
    <property type="entry name" value="Hydrgn_mat_HypA"/>
    <property type="match status" value="1"/>
</dbReference>
<feature type="binding site" evidence="5">
    <location>
        <position position="73"/>
    </location>
    <ligand>
        <name>Zn(2+)</name>
        <dbReference type="ChEBI" id="CHEBI:29105"/>
    </ligand>
</feature>
<protein>
    <recommendedName>
        <fullName evidence="5">Hydrogenase maturation factor HypA</fullName>
    </recommendedName>
</protein>
<evidence type="ECO:0000256" key="3">
    <source>
        <dbReference type="ARBA" id="ARBA00022723"/>
    </source>
</evidence>
<dbReference type="RefSeq" id="WP_134115918.1">
    <property type="nucleotide sequence ID" value="NZ_SOEG01000007.1"/>
</dbReference>
<feature type="binding site" evidence="5">
    <location>
        <position position="2"/>
    </location>
    <ligand>
        <name>Ni(2+)</name>
        <dbReference type="ChEBI" id="CHEBI:49786"/>
    </ligand>
</feature>
<dbReference type="GO" id="GO:0016151">
    <property type="term" value="F:nickel cation binding"/>
    <property type="evidence" value="ECO:0007669"/>
    <property type="project" value="UniProtKB-UniRule"/>
</dbReference>
<dbReference type="PANTHER" id="PTHR34535:SF3">
    <property type="entry name" value="HYDROGENASE MATURATION FACTOR HYPA"/>
    <property type="match status" value="1"/>
</dbReference>
<dbReference type="Proteomes" id="UP000295832">
    <property type="component" value="Unassembled WGS sequence"/>
</dbReference>
<feature type="binding site" evidence="5">
    <location>
        <position position="89"/>
    </location>
    <ligand>
        <name>Zn(2+)</name>
        <dbReference type="ChEBI" id="CHEBI:29105"/>
    </ligand>
</feature>
<evidence type="ECO:0000313" key="7">
    <source>
        <dbReference type="Proteomes" id="UP000295832"/>
    </source>
</evidence>
<keyword evidence="3 5" id="KW-0479">Metal-binding</keyword>
<dbReference type="InterPro" id="IPR000688">
    <property type="entry name" value="HypA/HybF"/>
</dbReference>
<comment type="caution">
    <text evidence="6">The sequence shown here is derived from an EMBL/GenBank/DDBJ whole genome shotgun (WGS) entry which is preliminary data.</text>
</comment>
<comment type="similarity">
    <text evidence="1 5">Belongs to the HypA/HybF family.</text>
</comment>
<dbReference type="STRING" id="926561.GCA_000379025_01423"/>
<dbReference type="GO" id="GO:0051604">
    <property type="term" value="P:protein maturation"/>
    <property type="evidence" value="ECO:0007669"/>
    <property type="project" value="InterPro"/>
</dbReference>